<protein>
    <submittedName>
        <fullName evidence="4">DUF3488 and transglutaminase-like domain-containing protein</fullName>
    </submittedName>
</protein>
<feature type="transmembrane region" description="Helical" evidence="2">
    <location>
        <begin position="156"/>
        <end position="173"/>
    </location>
</feature>
<feature type="transmembrane region" description="Helical" evidence="2">
    <location>
        <begin position="130"/>
        <end position="149"/>
    </location>
</feature>
<dbReference type="RefSeq" id="WP_344096918.1">
    <property type="nucleotide sequence ID" value="NZ_BAAAOG010000010.1"/>
</dbReference>
<dbReference type="Proteomes" id="UP001499933">
    <property type="component" value="Unassembled WGS sequence"/>
</dbReference>
<feature type="domain" description="Transglutaminase-like" evidence="3">
    <location>
        <begin position="470"/>
        <end position="545"/>
    </location>
</feature>
<sequence length="757" mass="79316">MPSSESGSVKRARGGETALTLAVLATLVAALLPVVRVARPGAWLVGSVVVAALVLAAGFVARRFRLPAVAVTLIEAAVWAAFMTLIFLNGTALFWIVPTPETIREVPDLFTTAMQEIALGAAPLQGTKSLSFLIVGAMGLLAIIVDHVIVTARMPLLACIGIVAVSLIPAIAVPREADVPAFVYLAVAVLALLRAETRSREQPVERAAERTVGVPATAIGIGAIAIIVALVATPLLPAPGVRATSAFGPGSGIDATLQLGDDLRRPASVEVLRVWTDAPGAPYLRATTLSRFDGAVWEPDRLRSVSLATGPGLGPVTVAADIQLSEYKTTVQVTNLGSRWAPVAYPAVEVTGLNGAWTAVPYNRTVLSQTASTQGQTYEVVTDVPRPTLQQIRALQARSPDPLDQTTALPDHMPTIIGELAKQVTADATDDYDRLTALQRWFRGGDFTYSLNAPVENGFDGSGAEAVAKFLQQREGYCIHFASAFALMARTLGMPSRIVVGYLPGSATGDKVDNQQVYTVSSQLLHAWPEVYFDGLGWVPFEPTVSLGVPTAFQPASSNPIGPTPGATPGATPQPTDSAAANPNDPNLVRDHEASGTQTGSTNPWPSLSIVFGILLLLALPAVARNVRNRQLAAAARAGDTASAWTIVQDAAIDLAIPVAASETPRGFAYRLVGEYGVPPAEVNTLLVAIETASYAPRRASGFLESDEVTDAALAVRASLLRNAPASRRLLALLAPRSLIVRPGSMYAAGAPKSRAG</sequence>
<feature type="transmembrane region" description="Helical" evidence="2">
    <location>
        <begin position="18"/>
        <end position="35"/>
    </location>
</feature>
<dbReference type="EMBL" id="BAAAOG010000010">
    <property type="protein sequence ID" value="GAA1968134.1"/>
    <property type="molecule type" value="Genomic_DNA"/>
</dbReference>
<dbReference type="PANTHER" id="PTHR42736:SF1">
    <property type="entry name" value="PROTEIN-GLUTAMINE GAMMA-GLUTAMYLTRANSFERASE"/>
    <property type="match status" value="1"/>
</dbReference>
<keyword evidence="2" id="KW-0812">Transmembrane</keyword>
<feature type="transmembrane region" description="Helical" evidence="2">
    <location>
        <begin position="179"/>
        <end position="195"/>
    </location>
</feature>
<keyword evidence="5" id="KW-1185">Reference proteome</keyword>
<evidence type="ECO:0000259" key="3">
    <source>
        <dbReference type="SMART" id="SM00460"/>
    </source>
</evidence>
<dbReference type="PANTHER" id="PTHR42736">
    <property type="entry name" value="PROTEIN-GLUTAMINE GAMMA-GLUTAMYLTRANSFERASE"/>
    <property type="match status" value="1"/>
</dbReference>
<gene>
    <name evidence="4" type="ORF">GCM10009776_33950</name>
</gene>
<proteinExistence type="predicted"/>
<keyword evidence="2" id="KW-1133">Transmembrane helix</keyword>
<name>A0ABN2RF26_9MICO</name>
<dbReference type="Pfam" id="PF01841">
    <property type="entry name" value="Transglut_core"/>
    <property type="match status" value="1"/>
</dbReference>
<evidence type="ECO:0000256" key="2">
    <source>
        <dbReference type="SAM" id="Phobius"/>
    </source>
</evidence>
<organism evidence="4 5">
    <name type="scientific">Microbacterium deminutum</name>
    <dbReference type="NCBI Taxonomy" id="344164"/>
    <lineage>
        <taxon>Bacteria</taxon>
        <taxon>Bacillati</taxon>
        <taxon>Actinomycetota</taxon>
        <taxon>Actinomycetes</taxon>
        <taxon>Micrococcales</taxon>
        <taxon>Microbacteriaceae</taxon>
        <taxon>Microbacterium</taxon>
    </lineage>
</organism>
<dbReference type="Gene3D" id="3.10.620.30">
    <property type="match status" value="1"/>
</dbReference>
<feature type="transmembrane region" description="Helical" evidence="2">
    <location>
        <begin position="41"/>
        <end position="61"/>
    </location>
</feature>
<dbReference type="SMART" id="SM00460">
    <property type="entry name" value="TGc"/>
    <property type="match status" value="1"/>
</dbReference>
<feature type="transmembrane region" description="Helical" evidence="2">
    <location>
        <begin position="73"/>
        <end position="97"/>
    </location>
</feature>
<dbReference type="InterPro" id="IPR052901">
    <property type="entry name" value="Bact_TGase-like"/>
</dbReference>
<dbReference type="InterPro" id="IPR021878">
    <property type="entry name" value="TgpA_N"/>
</dbReference>
<dbReference type="InterPro" id="IPR002931">
    <property type="entry name" value="Transglutaminase-like"/>
</dbReference>
<evidence type="ECO:0000313" key="5">
    <source>
        <dbReference type="Proteomes" id="UP001499933"/>
    </source>
</evidence>
<feature type="transmembrane region" description="Helical" evidence="2">
    <location>
        <begin position="216"/>
        <end position="236"/>
    </location>
</feature>
<dbReference type="Pfam" id="PF11992">
    <property type="entry name" value="TgpA_N"/>
    <property type="match status" value="1"/>
</dbReference>
<dbReference type="InterPro" id="IPR038765">
    <property type="entry name" value="Papain-like_cys_pep_sf"/>
</dbReference>
<reference evidence="4 5" key="1">
    <citation type="journal article" date="2019" name="Int. J. Syst. Evol. Microbiol.">
        <title>The Global Catalogue of Microorganisms (GCM) 10K type strain sequencing project: providing services to taxonomists for standard genome sequencing and annotation.</title>
        <authorList>
            <consortium name="The Broad Institute Genomics Platform"/>
            <consortium name="The Broad Institute Genome Sequencing Center for Infectious Disease"/>
            <person name="Wu L."/>
            <person name="Ma J."/>
        </authorList>
    </citation>
    <scope>NUCLEOTIDE SEQUENCE [LARGE SCALE GENOMIC DNA]</scope>
    <source>
        <strain evidence="4 5">JCM 14901</strain>
    </source>
</reference>
<evidence type="ECO:0000256" key="1">
    <source>
        <dbReference type="SAM" id="MobiDB-lite"/>
    </source>
</evidence>
<feature type="region of interest" description="Disordered" evidence="1">
    <location>
        <begin position="556"/>
        <end position="602"/>
    </location>
</feature>
<accession>A0ABN2RF26</accession>
<feature type="compositionally biased region" description="Low complexity" evidence="1">
    <location>
        <begin position="560"/>
        <end position="576"/>
    </location>
</feature>
<keyword evidence="2" id="KW-0472">Membrane</keyword>
<evidence type="ECO:0000313" key="4">
    <source>
        <dbReference type="EMBL" id="GAA1968134.1"/>
    </source>
</evidence>
<comment type="caution">
    <text evidence="4">The sequence shown here is derived from an EMBL/GenBank/DDBJ whole genome shotgun (WGS) entry which is preliminary data.</text>
</comment>
<dbReference type="SUPFAM" id="SSF54001">
    <property type="entry name" value="Cysteine proteinases"/>
    <property type="match status" value="1"/>
</dbReference>